<dbReference type="InterPro" id="IPR036505">
    <property type="entry name" value="Amidase/PGRP_sf"/>
</dbReference>
<evidence type="ECO:0000259" key="6">
    <source>
        <dbReference type="SMART" id="SM00644"/>
    </source>
</evidence>
<feature type="region of interest" description="Disordered" evidence="5">
    <location>
        <begin position="1"/>
        <end position="21"/>
    </location>
</feature>
<reference evidence="7 8" key="1">
    <citation type="submission" date="2016-10" db="EMBL/GenBank/DDBJ databases">
        <authorList>
            <person name="de Groot N.N."/>
        </authorList>
    </citation>
    <scope>NUCLEOTIDE SEQUENCE [LARGE SCALE GENOMIC DNA]</scope>
    <source>
        <strain evidence="7 8">DSM 19073</strain>
    </source>
</reference>
<sequence length="232" mass="24905">MQITDRPSPNHGPRKDGNPRPDLIVIHYTAMTGGPGPAIKRLCDPGTEVSCHYVIGESGDISRLVPDHLRAWHAGVGQWGQWHDINSRSIGIELSNDGASPFPADQMTALEALLRDLMGRHAIGAEGVIGHSDCAPGRKIDPGRRFDWQRFARQGLAVWPKPGNPADSGGFRTHATAFGYTAPVDDDTLLAAFRLRFRPGATGPVTATDASLAADLARRFPAPRIDAPTPTA</sequence>
<evidence type="ECO:0000313" key="8">
    <source>
        <dbReference type="Proteomes" id="UP000199110"/>
    </source>
</evidence>
<dbReference type="PANTHER" id="PTHR30417">
    <property type="entry name" value="N-ACETYLMURAMOYL-L-ALANINE AMIDASE AMID"/>
    <property type="match status" value="1"/>
</dbReference>
<dbReference type="Proteomes" id="UP000199110">
    <property type="component" value="Unassembled WGS sequence"/>
</dbReference>
<dbReference type="EMBL" id="FORA01000001">
    <property type="protein sequence ID" value="SFI59656.1"/>
    <property type="molecule type" value="Genomic_DNA"/>
</dbReference>
<gene>
    <name evidence="7" type="ORF">SAMN04488095_1325</name>
</gene>
<organism evidence="7 8">
    <name type="scientific">Jannaschia pohangensis</name>
    <dbReference type="NCBI Taxonomy" id="390807"/>
    <lineage>
        <taxon>Bacteria</taxon>
        <taxon>Pseudomonadati</taxon>
        <taxon>Pseudomonadota</taxon>
        <taxon>Alphaproteobacteria</taxon>
        <taxon>Rhodobacterales</taxon>
        <taxon>Roseobacteraceae</taxon>
        <taxon>Jannaschia</taxon>
    </lineage>
</organism>
<evidence type="ECO:0000313" key="7">
    <source>
        <dbReference type="EMBL" id="SFI59656.1"/>
    </source>
</evidence>
<accession>A0A1I3JHL1</accession>
<dbReference type="SMART" id="SM00644">
    <property type="entry name" value="Ami_2"/>
    <property type="match status" value="1"/>
</dbReference>
<dbReference type="InterPro" id="IPR051206">
    <property type="entry name" value="NAMLAA_amidase_2"/>
</dbReference>
<dbReference type="EC" id="3.5.1.28" evidence="2"/>
<evidence type="ECO:0000256" key="5">
    <source>
        <dbReference type="SAM" id="MobiDB-lite"/>
    </source>
</evidence>
<feature type="domain" description="N-acetylmuramoyl-L-alanine amidase" evidence="6">
    <location>
        <begin position="8"/>
        <end position="143"/>
    </location>
</feature>
<dbReference type="InterPro" id="IPR002502">
    <property type="entry name" value="Amidase_domain"/>
</dbReference>
<dbReference type="PANTHER" id="PTHR30417:SF1">
    <property type="entry name" value="N-ACETYLMURAMOYL-L-ALANINE AMIDASE AMID"/>
    <property type="match status" value="1"/>
</dbReference>
<keyword evidence="4" id="KW-0961">Cell wall biogenesis/degradation</keyword>
<proteinExistence type="predicted"/>
<dbReference type="GO" id="GO:0009254">
    <property type="term" value="P:peptidoglycan turnover"/>
    <property type="evidence" value="ECO:0007669"/>
    <property type="project" value="TreeGrafter"/>
</dbReference>
<protein>
    <recommendedName>
        <fullName evidence="2">N-acetylmuramoyl-L-alanine amidase</fullName>
        <ecNumber evidence="2">3.5.1.28</ecNumber>
    </recommendedName>
</protein>
<dbReference type="CDD" id="cd06583">
    <property type="entry name" value="PGRP"/>
    <property type="match status" value="1"/>
</dbReference>
<evidence type="ECO:0000256" key="4">
    <source>
        <dbReference type="ARBA" id="ARBA00023316"/>
    </source>
</evidence>
<comment type="catalytic activity">
    <reaction evidence="1">
        <text>Hydrolyzes the link between N-acetylmuramoyl residues and L-amino acid residues in certain cell-wall glycopeptides.</text>
        <dbReference type="EC" id="3.5.1.28"/>
    </reaction>
</comment>
<dbReference type="GO" id="GO:0019867">
    <property type="term" value="C:outer membrane"/>
    <property type="evidence" value="ECO:0007669"/>
    <property type="project" value="TreeGrafter"/>
</dbReference>
<keyword evidence="8" id="KW-1185">Reference proteome</keyword>
<dbReference type="GO" id="GO:0009253">
    <property type="term" value="P:peptidoglycan catabolic process"/>
    <property type="evidence" value="ECO:0007669"/>
    <property type="project" value="InterPro"/>
</dbReference>
<dbReference type="GO" id="GO:0008745">
    <property type="term" value="F:N-acetylmuramoyl-L-alanine amidase activity"/>
    <property type="evidence" value="ECO:0007669"/>
    <property type="project" value="UniProtKB-EC"/>
</dbReference>
<dbReference type="Pfam" id="PF01510">
    <property type="entry name" value="Amidase_2"/>
    <property type="match status" value="1"/>
</dbReference>
<evidence type="ECO:0000256" key="2">
    <source>
        <dbReference type="ARBA" id="ARBA00011901"/>
    </source>
</evidence>
<keyword evidence="3" id="KW-0378">Hydrolase</keyword>
<dbReference type="AlphaFoldDB" id="A0A1I3JHL1"/>
<evidence type="ECO:0000256" key="1">
    <source>
        <dbReference type="ARBA" id="ARBA00001561"/>
    </source>
</evidence>
<evidence type="ECO:0000256" key="3">
    <source>
        <dbReference type="ARBA" id="ARBA00022801"/>
    </source>
</evidence>
<dbReference type="SUPFAM" id="SSF55846">
    <property type="entry name" value="N-acetylmuramoyl-L-alanine amidase-like"/>
    <property type="match status" value="1"/>
</dbReference>
<name>A0A1I3JHL1_9RHOB</name>
<dbReference type="Gene3D" id="3.40.80.10">
    <property type="entry name" value="Peptidoglycan recognition protein-like"/>
    <property type="match status" value="1"/>
</dbReference>
<dbReference type="GO" id="GO:0071555">
    <property type="term" value="P:cell wall organization"/>
    <property type="evidence" value="ECO:0007669"/>
    <property type="project" value="UniProtKB-KW"/>
</dbReference>
<dbReference type="STRING" id="390807.SAMN04488095_1325"/>